<feature type="domain" description="Solute-binding protein family 5" evidence="6">
    <location>
        <begin position="78"/>
        <end position="426"/>
    </location>
</feature>
<keyword evidence="8" id="KW-1185">Reference proteome</keyword>
<evidence type="ECO:0000313" key="8">
    <source>
        <dbReference type="Proteomes" id="UP000078389"/>
    </source>
</evidence>
<dbReference type="Proteomes" id="UP000078389">
    <property type="component" value="Unassembled WGS sequence"/>
</dbReference>
<evidence type="ECO:0000259" key="6">
    <source>
        <dbReference type="Pfam" id="PF00496"/>
    </source>
</evidence>
<comment type="subcellular location">
    <subcellularLocation>
        <location evidence="1">Periplasm</location>
    </subcellularLocation>
</comment>
<evidence type="ECO:0000256" key="5">
    <source>
        <dbReference type="SAM" id="SignalP"/>
    </source>
</evidence>
<dbReference type="Gene3D" id="3.10.105.10">
    <property type="entry name" value="Dipeptide-binding Protein, Domain 3"/>
    <property type="match status" value="1"/>
</dbReference>
<proteinExistence type="inferred from homology"/>
<dbReference type="AlphaFoldDB" id="A0A178HPJ9"/>
<dbReference type="RefSeq" id="WP_067458792.1">
    <property type="nucleotide sequence ID" value="NZ_LVVY01000119.1"/>
</dbReference>
<evidence type="ECO:0000256" key="3">
    <source>
        <dbReference type="ARBA" id="ARBA00022448"/>
    </source>
</evidence>
<dbReference type="PANTHER" id="PTHR30290:SF10">
    <property type="entry name" value="PERIPLASMIC OLIGOPEPTIDE-BINDING PROTEIN-RELATED"/>
    <property type="match status" value="1"/>
</dbReference>
<evidence type="ECO:0000256" key="4">
    <source>
        <dbReference type="ARBA" id="ARBA00022729"/>
    </source>
</evidence>
<keyword evidence="3" id="KW-0813">Transport</keyword>
<dbReference type="Gene3D" id="3.90.76.10">
    <property type="entry name" value="Dipeptide-binding Protein, Domain 1"/>
    <property type="match status" value="1"/>
</dbReference>
<dbReference type="OrthoDB" id="9803988at2"/>
<accession>A0A178HPJ9</accession>
<evidence type="ECO:0000313" key="7">
    <source>
        <dbReference type="EMBL" id="OAM74539.1"/>
    </source>
</evidence>
<evidence type="ECO:0000256" key="1">
    <source>
        <dbReference type="ARBA" id="ARBA00004418"/>
    </source>
</evidence>
<dbReference type="GO" id="GO:0030288">
    <property type="term" value="C:outer membrane-bounded periplasmic space"/>
    <property type="evidence" value="ECO:0007669"/>
    <property type="project" value="UniProtKB-ARBA"/>
</dbReference>
<comment type="similarity">
    <text evidence="2">Belongs to the bacterial solute-binding protein 5 family.</text>
</comment>
<evidence type="ECO:0000256" key="2">
    <source>
        <dbReference type="ARBA" id="ARBA00005695"/>
    </source>
</evidence>
<comment type="caution">
    <text evidence="7">The sequence shown here is derived from an EMBL/GenBank/DDBJ whole genome shotgun (WGS) entry which is preliminary data.</text>
</comment>
<dbReference type="Pfam" id="PF00496">
    <property type="entry name" value="SBP_bac_5"/>
    <property type="match status" value="1"/>
</dbReference>
<dbReference type="GO" id="GO:0043190">
    <property type="term" value="C:ATP-binding cassette (ABC) transporter complex"/>
    <property type="evidence" value="ECO:0007669"/>
    <property type="project" value="InterPro"/>
</dbReference>
<protein>
    <submittedName>
        <fullName evidence="7">Peptide ABC transporter substrate-binding protein</fullName>
    </submittedName>
</protein>
<dbReference type="PIRSF" id="PIRSF002741">
    <property type="entry name" value="MppA"/>
    <property type="match status" value="1"/>
</dbReference>
<feature type="signal peptide" evidence="5">
    <location>
        <begin position="1"/>
        <end position="28"/>
    </location>
</feature>
<dbReference type="InterPro" id="IPR000914">
    <property type="entry name" value="SBP_5_dom"/>
</dbReference>
<dbReference type="InterPro" id="IPR030678">
    <property type="entry name" value="Peptide/Ni-bd"/>
</dbReference>
<dbReference type="SUPFAM" id="SSF53850">
    <property type="entry name" value="Periplasmic binding protein-like II"/>
    <property type="match status" value="1"/>
</dbReference>
<gene>
    <name evidence="7" type="ORF">A3840_15460</name>
</gene>
<dbReference type="InterPro" id="IPR039424">
    <property type="entry name" value="SBP_5"/>
</dbReference>
<reference evidence="7 8" key="1">
    <citation type="submission" date="2016-03" db="EMBL/GenBank/DDBJ databases">
        <title>Genome sequencing of Devosia sp. S37.</title>
        <authorList>
            <person name="Mohd Nor M."/>
        </authorList>
    </citation>
    <scope>NUCLEOTIDE SEQUENCE [LARGE SCALE GENOMIC DNA]</scope>
    <source>
        <strain evidence="7 8">S37</strain>
    </source>
</reference>
<organism evidence="7 8">
    <name type="scientific">Devosia elaeis</name>
    <dbReference type="NCBI Taxonomy" id="1770058"/>
    <lineage>
        <taxon>Bacteria</taxon>
        <taxon>Pseudomonadati</taxon>
        <taxon>Pseudomonadota</taxon>
        <taxon>Alphaproteobacteria</taxon>
        <taxon>Hyphomicrobiales</taxon>
        <taxon>Devosiaceae</taxon>
        <taxon>Devosia</taxon>
    </lineage>
</organism>
<dbReference type="GO" id="GO:0015833">
    <property type="term" value="P:peptide transport"/>
    <property type="evidence" value="ECO:0007669"/>
    <property type="project" value="TreeGrafter"/>
</dbReference>
<dbReference type="PANTHER" id="PTHR30290">
    <property type="entry name" value="PERIPLASMIC BINDING COMPONENT OF ABC TRANSPORTER"/>
    <property type="match status" value="1"/>
</dbReference>
<name>A0A178HPJ9_9HYPH</name>
<dbReference type="CDD" id="cd00995">
    <property type="entry name" value="PBP2_NikA_DppA_OppA_like"/>
    <property type="match status" value="1"/>
</dbReference>
<dbReference type="Gene3D" id="3.40.190.10">
    <property type="entry name" value="Periplasmic binding protein-like II"/>
    <property type="match status" value="1"/>
</dbReference>
<feature type="chain" id="PRO_5008088147" evidence="5">
    <location>
        <begin position="29"/>
        <end position="528"/>
    </location>
</feature>
<sequence>MHIRTITQALAIGGLLLGATALTTPAFAQDAKTITGGFDVGPGGFPKNFNPLAATGGFTWLNTYFEPLVIYNAELNAIEGALATDYTVSEDMLTYTFNLAEETWHDGEAFTAADVKFTLDLIRDAASGSVFTGRLGKVANVEAPDDRTVVVTLSEADGGLLSVLAQVMILPEHALASVAPESIATSTWWSTTPIGTGPFKFTKYVTDQYVELAADEDYRGGAPKVDRLINRYFENPAAAVAALRAGEIQFTYVEPEDAATFAGNEAFRVIEGDSYVVNYIGFNQKVDLWKDVRVRQAFMYAIDRAAIVESLYGGAAKLANCGYVAPHLVPDGLNDYAYDPEKARALLDEAGWAEINGDKPITWLTYYGSPQAANVMAAVQAMLAQVGVNVVPRVVDVPTYNGTVYQENNPDWNEFPLIYAGLQNGPNPAGINVGLNKSQLPPAGANIMRIEFDDLSAAFDAAIGETDASQVDARWQDVCKVMNEQLPWATMWVANRYGVASADLVDFVWTPAPAGGPFAAHPELWDIK</sequence>
<keyword evidence="4 5" id="KW-0732">Signal</keyword>
<dbReference type="EMBL" id="LVVY01000119">
    <property type="protein sequence ID" value="OAM74539.1"/>
    <property type="molecule type" value="Genomic_DNA"/>
</dbReference>
<dbReference type="STRING" id="1770058.A3840_15460"/>
<dbReference type="GO" id="GO:1904680">
    <property type="term" value="F:peptide transmembrane transporter activity"/>
    <property type="evidence" value="ECO:0007669"/>
    <property type="project" value="TreeGrafter"/>
</dbReference>